<dbReference type="EMBL" id="JAHLDV010000101">
    <property type="protein sequence ID" value="MBU3161771.1"/>
    <property type="molecule type" value="Genomic_DNA"/>
</dbReference>
<dbReference type="PANTHER" id="PTHR43153:SF1">
    <property type="entry name" value="ELECTRON TRANSFER FLAVOPROTEIN SUBUNIT ALPHA, MITOCHONDRIAL"/>
    <property type="match status" value="1"/>
</dbReference>
<protein>
    <submittedName>
        <fullName evidence="3">Electron transfer flavoprotein subunit alpha/FixB family protein</fullName>
    </submittedName>
</protein>
<dbReference type="InterPro" id="IPR014731">
    <property type="entry name" value="ETF_asu_C"/>
</dbReference>
<accession>A0ABS6BYS7</accession>
<proteinExistence type="predicted"/>
<sequence length="352" mass="38106">MSAINKEYSGVWVFVEQLEGKLATVTLELIGKAKELASSLNVQVSAVLLGDKVESIMSTLFEHGADTVYIIDDPVFHFYRAETYMKAFCYLVEKYKPEILLMGATTTGRDLAGAVATTLKTGLTADCTALDIDLEKRMLLASRPAFGGNIMATIVCKDHRPQMATVHPKVMKMPIPEKNRTGIVVKETFAIKEESLKTIVLKIVKDGLENVKLEDAKIIVSGGRGIQNEQGVKLLNELASILGGVVSGSRGAVEKDLIDHKRQVGQTGKTVSPKLYFAIGISGAIQHTVGLQGSETIIAINTDPECPMMKIATYSIVGDALTILPKLIKVFKESLSELKNLNSNIKGGVNVE</sequence>
<dbReference type="PIRSF" id="PIRSF000089">
    <property type="entry name" value="Electra_flavoP_a"/>
    <property type="match status" value="1"/>
</dbReference>
<keyword evidence="1" id="KW-0285">Flavoprotein</keyword>
<comment type="caution">
    <text evidence="3">The sequence shown here is derived from an EMBL/GenBank/DDBJ whole genome shotgun (WGS) entry which is preliminary data.</text>
</comment>
<dbReference type="Proteomes" id="UP000776252">
    <property type="component" value="Unassembled WGS sequence"/>
</dbReference>
<dbReference type="InterPro" id="IPR001308">
    <property type="entry name" value="ETF_a/FixB"/>
</dbReference>
<keyword evidence="4" id="KW-1185">Reference proteome</keyword>
<dbReference type="CDD" id="cd01715">
    <property type="entry name" value="ETF_alpha"/>
    <property type="match status" value="1"/>
</dbReference>
<dbReference type="Pfam" id="PF00766">
    <property type="entry name" value="ETF_alpha"/>
    <property type="match status" value="1"/>
</dbReference>
<dbReference type="Pfam" id="PF01012">
    <property type="entry name" value="ETF"/>
    <property type="match status" value="1"/>
</dbReference>
<evidence type="ECO:0000256" key="1">
    <source>
        <dbReference type="ARBA" id="ARBA00022630"/>
    </source>
</evidence>
<dbReference type="InterPro" id="IPR033947">
    <property type="entry name" value="ETF_alpha_N"/>
</dbReference>
<evidence type="ECO:0000259" key="2">
    <source>
        <dbReference type="SMART" id="SM00893"/>
    </source>
</evidence>
<name>A0ABS6BYS7_9CLOT</name>
<reference evidence="3 4" key="1">
    <citation type="submission" date="2021-06" db="EMBL/GenBank/DDBJ databases">
        <title>Clostridia strains as spoilage organisms.</title>
        <authorList>
            <person name="Wambui J."/>
            <person name="Stephan R."/>
            <person name="Stevens M.J.A."/>
        </authorList>
    </citation>
    <scope>NUCLEOTIDE SEQUENCE [LARGE SCALE GENOMIC DNA]</scope>
    <source>
        <strain evidence="3 4">DSM 14204</strain>
    </source>
</reference>
<gene>
    <name evidence="3" type="ORF">KPL37_18970</name>
</gene>
<evidence type="ECO:0000313" key="4">
    <source>
        <dbReference type="Proteomes" id="UP000776252"/>
    </source>
</evidence>
<dbReference type="InterPro" id="IPR014730">
    <property type="entry name" value="ETF_a/b_N"/>
</dbReference>
<dbReference type="PANTHER" id="PTHR43153">
    <property type="entry name" value="ELECTRON TRANSFER FLAVOPROTEIN ALPHA"/>
    <property type="match status" value="1"/>
</dbReference>
<organism evidence="3 4">
    <name type="scientific">Clostridium frigoris</name>
    <dbReference type="NCBI Taxonomy" id="205327"/>
    <lineage>
        <taxon>Bacteria</taxon>
        <taxon>Bacillati</taxon>
        <taxon>Bacillota</taxon>
        <taxon>Clostridia</taxon>
        <taxon>Eubacteriales</taxon>
        <taxon>Clostridiaceae</taxon>
        <taxon>Clostridium</taxon>
    </lineage>
</organism>
<dbReference type="SMART" id="SM00893">
    <property type="entry name" value="ETF"/>
    <property type="match status" value="1"/>
</dbReference>
<feature type="domain" description="Electron transfer flavoprotein alpha/beta-subunit N-terminal" evidence="2">
    <location>
        <begin position="11"/>
        <end position="203"/>
    </location>
</feature>
<evidence type="ECO:0000313" key="3">
    <source>
        <dbReference type="EMBL" id="MBU3161771.1"/>
    </source>
</evidence>
<dbReference type="RefSeq" id="WP_216151636.1">
    <property type="nucleotide sequence ID" value="NZ_JAHLDV010000101.1"/>
</dbReference>